<gene>
    <name evidence="1" type="ORF">CBM2594_B10152</name>
</gene>
<dbReference type="AlphaFoldDB" id="A0A7Z7JAA7"/>
<evidence type="ECO:0000313" key="2">
    <source>
        <dbReference type="Proteomes" id="UP000257139"/>
    </source>
</evidence>
<organism evidence="1 2">
    <name type="scientific">Cupriavidus taiwanensis</name>
    <dbReference type="NCBI Taxonomy" id="164546"/>
    <lineage>
        <taxon>Bacteria</taxon>
        <taxon>Pseudomonadati</taxon>
        <taxon>Pseudomonadota</taxon>
        <taxon>Betaproteobacteria</taxon>
        <taxon>Burkholderiales</taxon>
        <taxon>Burkholderiaceae</taxon>
        <taxon>Cupriavidus</taxon>
    </lineage>
</organism>
<dbReference type="Proteomes" id="UP000257139">
    <property type="component" value="Chromosome CBM2594_b"/>
</dbReference>
<proteinExistence type="predicted"/>
<sequence length="86" mass="9741">MRASQTACIPALPRLLDEEPAFPSYPAALVLLRDQDDYAPRTGNFLRAKQSIPIATQPAVTYLLFTAHFVRQPSIISWRHHDENHS</sequence>
<reference evidence="1 2" key="1">
    <citation type="submission" date="2018-01" db="EMBL/GenBank/DDBJ databases">
        <authorList>
            <person name="Clerissi C."/>
        </authorList>
    </citation>
    <scope>NUCLEOTIDE SEQUENCE [LARGE SCALE GENOMIC DNA]</scope>
    <source>
        <strain evidence="1">Cupriavidus taiwanensis STM 6021</strain>
    </source>
</reference>
<accession>A0A7Z7JAA7</accession>
<dbReference type="EMBL" id="LT978514">
    <property type="protein sequence ID" value="SPC21048.1"/>
    <property type="molecule type" value="Genomic_DNA"/>
</dbReference>
<protein>
    <submittedName>
        <fullName evidence="1">Uncharacterized protein</fullName>
    </submittedName>
</protein>
<name>A0A7Z7JAA7_9BURK</name>
<evidence type="ECO:0000313" key="1">
    <source>
        <dbReference type="EMBL" id="SPC21048.1"/>
    </source>
</evidence>